<evidence type="ECO:0000313" key="1">
    <source>
        <dbReference type="EMBL" id="CAK9020748.1"/>
    </source>
</evidence>
<protein>
    <submittedName>
        <fullName evidence="2">Uncharacterized protein</fullName>
    </submittedName>
</protein>
<comment type="caution">
    <text evidence="2">The sequence shown here is derived from an EMBL/GenBank/DDBJ whole genome shotgun (WGS) entry which is preliminary data.</text>
</comment>
<sequence length="123" mass="13600">MGGGGRRRPMAEPGTEGVKDEILQAAAKELSTLRTWTRGREDRRFRRSFELNSECFSGASRLGWGGPPIRIRPGYVWGRWFGGVTGDDWGCMVPVCDNPDEVLTFGGPWKFRGWSGGSCSDLS</sequence>
<proteinExistence type="predicted"/>
<dbReference type="EMBL" id="CAXAMM010009557">
    <property type="protein sequence ID" value="CAK9020748.1"/>
    <property type="molecule type" value="Genomic_DNA"/>
</dbReference>
<reference evidence="2 3" key="1">
    <citation type="submission" date="2024-02" db="EMBL/GenBank/DDBJ databases">
        <authorList>
            <person name="Chen Y."/>
            <person name="Shah S."/>
            <person name="Dougan E. K."/>
            <person name="Thang M."/>
            <person name="Chan C."/>
        </authorList>
    </citation>
    <scope>NUCLEOTIDE SEQUENCE [LARGE SCALE GENOMIC DNA]</scope>
</reference>
<accession>A0ABP0K2R2</accession>
<gene>
    <name evidence="1" type="ORF">SCF082_LOCUS15035</name>
    <name evidence="2" type="ORF">SCF082_LOCUS15180</name>
</gene>
<keyword evidence="3" id="KW-1185">Reference proteome</keyword>
<dbReference type="Proteomes" id="UP001642464">
    <property type="component" value="Unassembled WGS sequence"/>
</dbReference>
<evidence type="ECO:0000313" key="2">
    <source>
        <dbReference type="EMBL" id="CAK9021076.1"/>
    </source>
</evidence>
<evidence type="ECO:0000313" key="3">
    <source>
        <dbReference type="Proteomes" id="UP001642464"/>
    </source>
</evidence>
<name>A0ABP0K2R2_9DINO</name>
<organism evidence="2 3">
    <name type="scientific">Durusdinium trenchii</name>
    <dbReference type="NCBI Taxonomy" id="1381693"/>
    <lineage>
        <taxon>Eukaryota</taxon>
        <taxon>Sar</taxon>
        <taxon>Alveolata</taxon>
        <taxon>Dinophyceae</taxon>
        <taxon>Suessiales</taxon>
        <taxon>Symbiodiniaceae</taxon>
        <taxon>Durusdinium</taxon>
    </lineage>
</organism>
<dbReference type="EMBL" id="CAXAMM010009668">
    <property type="protein sequence ID" value="CAK9021076.1"/>
    <property type="molecule type" value="Genomic_DNA"/>
</dbReference>